<accession>A0A9N8DUH1</accession>
<dbReference type="EMBL" id="CAICTM010000365">
    <property type="protein sequence ID" value="CAB9508911.1"/>
    <property type="molecule type" value="Genomic_DNA"/>
</dbReference>
<organism evidence="3 4">
    <name type="scientific">Seminavis robusta</name>
    <dbReference type="NCBI Taxonomy" id="568900"/>
    <lineage>
        <taxon>Eukaryota</taxon>
        <taxon>Sar</taxon>
        <taxon>Stramenopiles</taxon>
        <taxon>Ochrophyta</taxon>
        <taxon>Bacillariophyta</taxon>
        <taxon>Bacillariophyceae</taxon>
        <taxon>Bacillariophycidae</taxon>
        <taxon>Naviculales</taxon>
        <taxon>Naviculaceae</taxon>
        <taxon>Seminavis</taxon>
    </lineage>
</organism>
<gene>
    <name evidence="3" type="ORF">SEMRO_366_G127580.1</name>
</gene>
<dbReference type="OrthoDB" id="435630at2759"/>
<comment type="caution">
    <text evidence="3">The sequence shown here is derived from an EMBL/GenBank/DDBJ whole genome shotgun (WGS) entry which is preliminary data.</text>
</comment>
<proteinExistence type="predicted"/>
<feature type="region of interest" description="Disordered" evidence="1">
    <location>
        <begin position="274"/>
        <end position="310"/>
    </location>
</feature>
<reference evidence="3" key="1">
    <citation type="submission" date="2020-06" db="EMBL/GenBank/DDBJ databases">
        <authorList>
            <consortium name="Plant Systems Biology data submission"/>
        </authorList>
    </citation>
    <scope>NUCLEOTIDE SEQUENCE</scope>
    <source>
        <strain evidence="3">D6</strain>
    </source>
</reference>
<dbReference type="Proteomes" id="UP001153069">
    <property type="component" value="Unassembled WGS sequence"/>
</dbReference>
<dbReference type="AlphaFoldDB" id="A0A9N8DUH1"/>
<feature type="signal peptide" evidence="2">
    <location>
        <begin position="1"/>
        <end position="20"/>
    </location>
</feature>
<feature type="chain" id="PRO_5040352037" evidence="2">
    <location>
        <begin position="21"/>
        <end position="353"/>
    </location>
</feature>
<evidence type="ECO:0000313" key="3">
    <source>
        <dbReference type="EMBL" id="CAB9508911.1"/>
    </source>
</evidence>
<sequence>MHGPTTVFLLVLVLAHVSGAETITGIIYCDNYFEFYFNGELIQKDPMTFTPHNAVEVSFGWDGVSDKHYAILCQDYASESGYEYIDGGRPQLGDGALIAEFSDGTVTTPEWKLFVANHGPTEESEQAGCDGNNLDLCEVQENGNPVNWAAEDFDYYQWEDATVYSANEAGWGRAPTWEEGLGCCTATSPLDRSTLTLNNGCSVNYDPETGQEVMATVSESECLSPRDVLGDSVAVFLWGSDLEKDNRILFRYSILLDTYSFELDFGNSTSMNATNTSNVEMTNEEEESTPSLDITINGEPQEEPEVEKTVDSNDGEVAKLGGLNPASSSPLHLRLQAFAVGAAFMVGSIVLQH</sequence>
<evidence type="ECO:0000256" key="1">
    <source>
        <dbReference type="SAM" id="MobiDB-lite"/>
    </source>
</evidence>
<keyword evidence="2" id="KW-0732">Signal</keyword>
<evidence type="ECO:0000313" key="4">
    <source>
        <dbReference type="Proteomes" id="UP001153069"/>
    </source>
</evidence>
<evidence type="ECO:0000256" key="2">
    <source>
        <dbReference type="SAM" id="SignalP"/>
    </source>
</evidence>
<keyword evidence="4" id="KW-1185">Reference proteome</keyword>
<protein>
    <submittedName>
        <fullName evidence="3">Uncharacterized protein</fullName>
    </submittedName>
</protein>
<name>A0A9N8DUH1_9STRA</name>